<keyword evidence="3" id="KW-0067">ATP-binding</keyword>
<dbReference type="GO" id="GO:0004386">
    <property type="term" value="F:helicase activity"/>
    <property type="evidence" value="ECO:0007669"/>
    <property type="project" value="UniProtKB-KW"/>
</dbReference>
<evidence type="ECO:0000313" key="3">
    <source>
        <dbReference type="EMBL" id="KAF7198583.1"/>
    </source>
</evidence>
<organism evidence="3 4">
    <name type="scientific">Pseudocercospora fuligena</name>
    <dbReference type="NCBI Taxonomy" id="685502"/>
    <lineage>
        <taxon>Eukaryota</taxon>
        <taxon>Fungi</taxon>
        <taxon>Dikarya</taxon>
        <taxon>Ascomycota</taxon>
        <taxon>Pezizomycotina</taxon>
        <taxon>Dothideomycetes</taxon>
        <taxon>Dothideomycetidae</taxon>
        <taxon>Mycosphaerellales</taxon>
        <taxon>Mycosphaerellaceae</taxon>
        <taxon>Pseudocercospora</taxon>
    </lineage>
</organism>
<reference evidence="3" key="1">
    <citation type="submission" date="2020-04" db="EMBL/GenBank/DDBJ databases">
        <title>Draft genome resource of the tomato pathogen Pseudocercospora fuligena.</title>
        <authorList>
            <person name="Zaccaron A."/>
        </authorList>
    </citation>
    <scope>NUCLEOTIDE SEQUENCE</scope>
    <source>
        <strain evidence="3">PF001</strain>
    </source>
</reference>
<keyword evidence="3" id="KW-0378">Hydrolase</keyword>
<dbReference type="PANTHER" id="PTHR10887:SF495">
    <property type="entry name" value="HELICASE SENATAXIN ISOFORM X1-RELATED"/>
    <property type="match status" value="1"/>
</dbReference>
<evidence type="ECO:0000259" key="1">
    <source>
        <dbReference type="Pfam" id="PF13086"/>
    </source>
</evidence>
<keyword evidence="3" id="KW-0547">Nucleotide-binding</keyword>
<evidence type="ECO:0000313" key="4">
    <source>
        <dbReference type="Proteomes" id="UP000660729"/>
    </source>
</evidence>
<dbReference type="InterPro" id="IPR041677">
    <property type="entry name" value="DNA2/NAM7_AAA_11"/>
</dbReference>
<evidence type="ECO:0000259" key="2">
    <source>
        <dbReference type="Pfam" id="PF13087"/>
    </source>
</evidence>
<feature type="domain" description="DNA2/NAM7 helicase helicase" evidence="1">
    <location>
        <begin position="464"/>
        <end position="748"/>
    </location>
</feature>
<sequence>MAQPLSDVLAYRDKLTDALTGGEVTARTQLAPLYRPHPTSLVAHLTGIAYPAKPCTLIARGACFPPRDFNGSPQYELYLTVNRLLTAPTLRLECIWREQKLRIALEFPFFDCATSLGGLTFHRDVERYGTLSDEARFEAHGASSQGLNRARSLGPEVLGPAGQQIITELRTYLANTPKVMRLRFDTPLEDDRYPFSAILPYITEMPLPSLSAPEWATLRPLRPERDLTGMMSNPAAPFPMVPLAGLDTFLSAMHASVEYYESTRVAWLEQEVSLKEWASVAHRGVLYRVGGAVALAIRFSPFRLLGGPEGVVKFDLPDRFLADVTFELSPEHGEQRMLCERSPVPISIDWAHDALFVLRKPNAAVRDAAARPSHSNVDKRIIRAKFDPRMPVHQLGNKLTTAINVQHADRWQKVLLNQDHESLPTINLATGQVVRADQNAPWTPTEVDKVVEEAFTWMLSWRKWNAEQLEALVSVREAVGGIVLISGPAGTGKTLLIQAICVFLYKIGLHVLVLAPANSNLSDFIGKLKELFGNHSNSPVKATRVYPISADFSPKKIASGQTCIHTPESTQEDDTGDILDFEMVRSDLQYSDDKYTSHRDYGLPAQVFRAARDETYELWERLPGSEADEQVDIWSVLRQSMKEAAEGSFRWGDQIQVKRYQMAYDRCKAHYLAHVRMICTTTGNVRCTDIVENWAANKYGTETKGIVVVLDEACKDNEIDSVSALLHPEWRDKIHGMVMLGDERQLEPCNTGASGRMVFNYFNDRISIPLMSRLTREGFPCVQLLEQHRMSHHIAEWPFKEFYPTGMRNGPSTYLTLRQKLPGLFDCLTGILKDLGTVFTNPLQTEAELDRSVRTHYLEIDGNRDNSKRSAFVLEHVRFFCDKIYWNLRAYFVEKTNEKVLVICAYKEAKLCYEDAMRYIQRKYHIPDSQLPRIATIDSSQGAEAPVTIIDCSVQKYDPRRRRADIGFVDDDKRMNVAMTRAQEVRWILGGNCEYISPPLPFLPTNVLLSGNTGNAMKRLLRESNTPAYVRYKMSVSKYSGDMTDVDQSGEERLQREGNRWLRGLRAHAANVTSNYKDDVQRQLARL</sequence>
<dbReference type="EMBL" id="JABCIY010000001">
    <property type="protein sequence ID" value="KAF7198583.1"/>
    <property type="molecule type" value="Genomic_DNA"/>
</dbReference>
<dbReference type="InterPro" id="IPR045055">
    <property type="entry name" value="DNA2/NAM7-like"/>
</dbReference>
<dbReference type="PANTHER" id="PTHR10887">
    <property type="entry name" value="DNA2/NAM7 HELICASE FAMILY"/>
    <property type="match status" value="1"/>
</dbReference>
<gene>
    <name evidence="3" type="ORF">HII31_00322</name>
</gene>
<dbReference type="OrthoDB" id="6513042at2759"/>
<name>A0A8H6VN90_9PEZI</name>
<comment type="caution">
    <text evidence="3">The sequence shown here is derived from an EMBL/GenBank/DDBJ whole genome shotgun (WGS) entry which is preliminary data.</text>
</comment>
<protein>
    <submittedName>
        <fullName evidence="3">Helicase SEN1</fullName>
    </submittedName>
</protein>
<dbReference type="Pfam" id="PF13086">
    <property type="entry name" value="AAA_11"/>
    <property type="match status" value="1"/>
</dbReference>
<dbReference type="Proteomes" id="UP000660729">
    <property type="component" value="Unassembled WGS sequence"/>
</dbReference>
<dbReference type="InterPro" id="IPR027417">
    <property type="entry name" value="P-loop_NTPase"/>
</dbReference>
<dbReference type="SUPFAM" id="SSF52540">
    <property type="entry name" value="P-loop containing nucleoside triphosphate hydrolases"/>
    <property type="match status" value="1"/>
</dbReference>
<feature type="domain" description="DNA2/NAM7 helicase-like C-terminal" evidence="2">
    <location>
        <begin position="769"/>
        <end position="990"/>
    </location>
</feature>
<dbReference type="InterPro" id="IPR041679">
    <property type="entry name" value="DNA2/NAM7-like_C"/>
</dbReference>
<dbReference type="AlphaFoldDB" id="A0A8H6VN90"/>
<keyword evidence="3" id="KW-0347">Helicase</keyword>
<accession>A0A8H6VN90</accession>
<keyword evidence="4" id="KW-1185">Reference proteome</keyword>
<dbReference type="Gene3D" id="3.40.50.300">
    <property type="entry name" value="P-loop containing nucleotide triphosphate hydrolases"/>
    <property type="match status" value="2"/>
</dbReference>
<dbReference type="Pfam" id="PF13087">
    <property type="entry name" value="AAA_12"/>
    <property type="match status" value="1"/>
</dbReference>
<proteinExistence type="predicted"/>